<dbReference type="STRING" id="1121306.SAMN02745196_03062"/>
<keyword evidence="4" id="KW-1185">Reference proteome</keyword>
<protein>
    <recommendedName>
        <fullName evidence="2">UPF0178 protein SAMN02745196_03062</fullName>
    </recommendedName>
</protein>
<evidence type="ECO:0000256" key="2">
    <source>
        <dbReference type="HAMAP-Rule" id="MF_00489"/>
    </source>
</evidence>
<comment type="similarity">
    <text evidence="1 2">Belongs to the UPF0178 family.</text>
</comment>
<dbReference type="NCBIfam" id="NF001095">
    <property type="entry name" value="PRK00124.1"/>
    <property type="match status" value="1"/>
</dbReference>
<dbReference type="RefSeq" id="WP_072832855.1">
    <property type="nucleotide sequence ID" value="NZ_FQXP01000019.1"/>
</dbReference>
<evidence type="ECO:0000313" key="3">
    <source>
        <dbReference type="EMBL" id="SHI12823.1"/>
    </source>
</evidence>
<proteinExistence type="inferred from homology"/>
<reference evidence="3 4" key="1">
    <citation type="submission" date="2016-11" db="EMBL/GenBank/DDBJ databases">
        <authorList>
            <person name="Jaros S."/>
            <person name="Januszkiewicz K."/>
            <person name="Wedrychowicz H."/>
        </authorList>
    </citation>
    <scope>NUCLEOTIDE SEQUENCE [LARGE SCALE GENOMIC DNA]</scope>
    <source>
        <strain evidence="3 4">DSM 3089</strain>
    </source>
</reference>
<sequence length="152" mass="17136">MRVIVDGDACPGRDLIEKAAKERDVEVIIYCSIDHMIVSDYAEVRYVDKGSQMVDMKVSNEAKKYDIVVSQDYGVAAMVLAKGASAISTKGKLFTNENIEGLLFQRHISAKVRKSGGRYANPKKRTKDDDDKLYENLCRLIDRNKILCQNEN</sequence>
<dbReference type="AlphaFoldDB" id="A0A1M5YMN5"/>
<dbReference type="PANTHER" id="PTHR35146">
    <property type="entry name" value="UPF0178 PROTEIN YAII"/>
    <property type="match status" value="1"/>
</dbReference>
<evidence type="ECO:0000256" key="1">
    <source>
        <dbReference type="ARBA" id="ARBA00008522"/>
    </source>
</evidence>
<evidence type="ECO:0000313" key="4">
    <source>
        <dbReference type="Proteomes" id="UP000184526"/>
    </source>
</evidence>
<name>A0A1M5YMN5_9CLOT</name>
<dbReference type="InterPro" id="IPR003791">
    <property type="entry name" value="UPF0178"/>
</dbReference>
<dbReference type="EMBL" id="FQXP01000019">
    <property type="protein sequence ID" value="SHI12823.1"/>
    <property type="molecule type" value="Genomic_DNA"/>
</dbReference>
<accession>A0A1M5YMN5</accession>
<dbReference type="OrthoDB" id="9798918at2"/>
<dbReference type="PANTHER" id="PTHR35146:SF1">
    <property type="entry name" value="UPF0178 PROTEIN YAII"/>
    <property type="match status" value="1"/>
</dbReference>
<dbReference type="Proteomes" id="UP000184526">
    <property type="component" value="Unassembled WGS sequence"/>
</dbReference>
<dbReference type="HAMAP" id="MF_00489">
    <property type="entry name" value="UPF0178"/>
    <property type="match status" value="1"/>
</dbReference>
<gene>
    <name evidence="3" type="ORF">SAMN02745196_03062</name>
</gene>
<dbReference type="Pfam" id="PF02639">
    <property type="entry name" value="DUF188"/>
    <property type="match status" value="1"/>
</dbReference>
<organism evidence="3 4">
    <name type="scientific">Clostridium collagenovorans DSM 3089</name>
    <dbReference type="NCBI Taxonomy" id="1121306"/>
    <lineage>
        <taxon>Bacteria</taxon>
        <taxon>Bacillati</taxon>
        <taxon>Bacillota</taxon>
        <taxon>Clostridia</taxon>
        <taxon>Eubacteriales</taxon>
        <taxon>Clostridiaceae</taxon>
        <taxon>Clostridium</taxon>
    </lineage>
</organism>